<feature type="domain" description="N-acetyltransferase ESCO zinc-finger" evidence="12">
    <location>
        <begin position="843"/>
        <end position="882"/>
    </location>
</feature>
<feature type="compositionally biased region" description="Basic and acidic residues" evidence="11">
    <location>
        <begin position="774"/>
        <end position="784"/>
    </location>
</feature>
<feature type="compositionally biased region" description="Basic and acidic residues" evidence="11">
    <location>
        <begin position="525"/>
        <end position="534"/>
    </location>
</feature>
<feature type="compositionally biased region" description="Basic and acidic residues" evidence="11">
    <location>
        <begin position="261"/>
        <end position="273"/>
    </location>
</feature>
<dbReference type="PANTHER" id="PTHR45884">
    <property type="entry name" value="N-ACETYLTRANSFERASE ECO"/>
    <property type="match status" value="1"/>
</dbReference>
<dbReference type="Proteomes" id="UP000515159">
    <property type="component" value="Chromosome 2"/>
</dbReference>
<dbReference type="GO" id="GO:0000785">
    <property type="term" value="C:chromatin"/>
    <property type="evidence" value="ECO:0007669"/>
    <property type="project" value="TreeGrafter"/>
</dbReference>
<evidence type="ECO:0000256" key="6">
    <source>
        <dbReference type="ARBA" id="ARBA00022833"/>
    </source>
</evidence>
<evidence type="ECO:0000256" key="8">
    <source>
        <dbReference type="ARBA" id="ARBA00023306"/>
    </source>
</evidence>
<dbReference type="GO" id="GO:0005634">
    <property type="term" value="C:nucleus"/>
    <property type="evidence" value="ECO:0007669"/>
    <property type="project" value="UniProtKB-SubCell"/>
</dbReference>
<gene>
    <name evidence="15" type="primary">ESCO1</name>
</gene>
<feature type="region of interest" description="Disordered" evidence="11">
    <location>
        <begin position="484"/>
        <end position="534"/>
    </location>
</feature>
<evidence type="ECO:0000256" key="9">
    <source>
        <dbReference type="ARBA" id="ARBA00023315"/>
    </source>
</evidence>
<evidence type="ECO:0000256" key="1">
    <source>
        <dbReference type="ARBA" id="ARBA00004123"/>
    </source>
</evidence>
<feature type="region of interest" description="Disordered" evidence="11">
    <location>
        <begin position="261"/>
        <end position="296"/>
    </location>
</feature>
<evidence type="ECO:0000256" key="11">
    <source>
        <dbReference type="SAM" id="MobiDB-lite"/>
    </source>
</evidence>
<feature type="region of interest" description="Disordered" evidence="11">
    <location>
        <begin position="666"/>
        <end position="734"/>
    </location>
</feature>
<protein>
    <submittedName>
        <fullName evidence="15">N-acetyltransferase ESCO1 isoform X1</fullName>
    </submittedName>
</protein>
<comment type="subcellular location">
    <subcellularLocation>
        <location evidence="1">Nucleus</location>
    </subcellularLocation>
</comment>
<comment type="similarity">
    <text evidence="2">Belongs to the acetyltransferase family. ECO subfamily.</text>
</comment>
<reference evidence="15" key="1">
    <citation type="submission" date="2025-08" db="UniProtKB">
        <authorList>
            <consortium name="RefSeq"/>
        </authorList>
    </citation>
    <scope>IDENTIFICATION</scope>
</reference>
<evidence type="ECO:0000256" key="7">
    <source>
        <dbReference type="ARBA" id="ARBA00023242"/>
    </source>
</evidence>
<sequence length="1080" mass="120011">MAAHGGGGGGILGQEGRSACENARIVKCVSLEMAAQKRKTTLVEDSAKRRRLDKDNKWTAATTKKKKVPPVKSSANKSKGNVGTAQKKKESKSSGRPNRTVTKKAMQPSRQKKAVQKQTQLSLKTPVKRIALKSPSKTAPSVSKISHATLSKSSQNKVLKVTKRSSSTVRVQTDTSKRKVTGLLLKSQAQHRLKPSITEKKCATKTVSVKSAKCSLLKSVRMLNKTVPGTTELDVQATPNNSRNVPEKLVETEINNKTDLRKHVQSPKRDMPRKPVGRGTTLSLQKSCRGSPRNAHETKICRTAQSLVATAYNIAEVNKVKSPEPRPNKRRPVLSNRRSQRLQAASNVSSKSPQSKGIKDGKHGKTKQNAAVKKGEMPKVKSRKPNQKKCNLATSRTKCSKKGKTEQEVSRNIKEKKNKGVRKVQKEKTVGKVVHRLSNQSSLKTNQQKLKICSEQSHLQETGEDQKDSSVLSLKEPKGQAIAVQGKTVKAKRGQKLGSKQAMHQKVKSKLKPKLSQLQGPDIKPAQEPENDGKAKRISILELCEEIAGEIESDTVEVIKEVANSEEGKEEAIPENSQQEHKEAEAQKLTLCDQSQNNPSKCFFPSRKALPVKCKINGKRSPATKNSKWNKIKLKKAGLVNQNHFRTPTALPNLELLKRTKKAPLGTQCNSSAESHCPKKNTQPPVAGPQAKGCESPNWIKMDETPLEKGRPTELRPGIFKPAMSESGENGQVAEHAEHEIEAMPDETFRLHLESSPENTPEKCTTGPSPPKQAKLDNREKESPGSDPKLPVRNLFSTPTSETDEKRIPLSNSPSVEKTQSLELNIQKEIKKLKDAEKESDKQLVIDVEQKRFGAISCTVCGMLYTASNPEDETQHLFFHNQFISAVKYVGWKKERSVAEYPDGKVIMVFPDDPKYALKKVEEIREMVDNDLGFQQVPLKLHSRTKTLLFISNDKKVAGCLIAEHIQWGYRVIDEKIAEGDSEKERAISERQKAWCCSTSPEPAICGISRIWVFGMMRRKKIASRMLECLRNNFIYGSYLSKDEIAFSDPTPDGKLFATQYCGTSQFLVYNFLNGQQLAR</sequence>
<evidence type="ECO:0000256" key="5">
    <source>
        <dbReference type="ARBA" id="ARBA00022771"/>
    </source>
</evidence>
<dbReference type="GeneID" id="117355408"/>
<accession>A0A6P8Q3Z6</accession>
<keyword evidence="8" id="KW-0131">Cell cycle</keyword>
<dbReference type="Pfam" id="PF13878">
    <property type="entry name" value="zf-C2H2_3"/>
    <property type="match status" value="1"/>
</dbReference>
<dbReference type="AlphaFoldDB" id="A0A6P8Q3Z6"/>
<name>A0A6P8Q3Z6_GEOSA</name>
<organism evidence="14 15">
    <name type="scientific">Geotrypetes seraphini</name>
    <name type="common">Gaboon caecilian</name>
    <name type="synonym">Caecilia seraphini</name>
    <dbReference type="NCBI Taxonomy" id="260995"/>
    <lineage>
        <taxon>Eukaryota</taxon>
        <taxon>Metazoa</taxon>
        <taxon>Chordata</taxon>
        <taxon>Craniata</taxon>
        <taxon>Vertebrata</taxon>
        <taxon>Euteleostomi</taxon>
        <taxon>Amphibia</taxon>
        <taxon>Gymnophiona</taxon>
        <taxon>Geotrypetes</taxon>
    </lineage>
</organism>
<feature type="compositionally biased region" description="Polar residues" evidence="11">
    <location>
        <begin position="667"/>
        <end position="684"/>
    </location>
</feature>
<dbReference type="GO" id="GO:0061733">
    <property type="term" value="F:protein-lysine-acetyltransferase activity"/>
    <property type="evidence" value="ECO:0007669"/>
    <property type="project" value="TreeGrafter"/>
</dbReference>
<keyword evidence="5" id="KW-0863">Zinc-finger</keyword>
<evidence type="ECO:0000313" key="14">
    <source>
        <dbReference type="Proteomes" id="UP000515159"/>
    </source>
</evidence>
<feature type="compositionally biased region" description="Polar residues" evidence="11">
    <location>
        <begin position="341"/>
        <end position="355"/>
    </location>
</feature>
<keyword evidence="4" id="KW-0479">Metal-binding</keyword>
<dbReference type="GO" id="GO:0008270">
    <property type="term" value="F:zinc ion binding"/>
    <property type="evidence" value="ECO:0007669"/>
    <property type="project" value="UniProtKB-KW"/>
</dbReference>
<feature type="compositionally biased region" description="Low complexity" evidence="11">
    <location>
        <begin position="70"/>
        <end position="79"/>
    </location>
</feature>
<keyword evidence="9" id="KW-0012">Acyltransferase</keyword>
<feature type="compositionally biased region" description="Basic residues" evidence="11">
    <location>
        <begin position="503"/>
        <end position="513"/>
    </location>
</feature>
<evidence type="ECO:0000259" key="13">
    <source>
        <dbReference type="Pfam" id="PF13880"/>
    </source>
</evidence>
<dbReference type="OrthoDB" id="428854at2759"/>
<keyword evidence="14" id="KW-1185">Reference proteome</keyword>
<feature type="compositionally biased region" description="Polar residues" evidence="11">
    <location>
        <begin position="756"/>
        <end position="767"/>
    </location>
</feature>
<evidence type="ECO:0000256" key="10">
    <source>
        <dbReference type="ARBA" id="ARBA00047902"/>
    </source>
</evidence>
<feature type="compositionally biased region" description="Basic and acidic residues" evidence="11">
    <location>
        <begin position="41"/>
        <end position="57"/>
    </location>
</feature>
<evidence type="ECO:0000256" key="2">
    <source>
        <dbReference type="ARBA" id="ARBA00005816"/>
    </source>
</evidence>
<feature type="compositionally biased region" description="Polar residues" evidence="11">
    <location>
        <begin position="388"/>
        <end position="397"/>
    </location>
</feature>
<proteinExistence type="inferred from homology"/>
<evidence type="ECO:0000256" key="3">
    <source>
        <dbReference type="ARBA" id="ARBA00022679"/>
    </source>
</evidence>
<feature type="domain" description="N-acetyltransferase ESCO acetyl-transferase" evidence="13">
    <location>
        <begin position="1002"/>
        <end position="1070"/>
    </location>
</feature>
<feature type="compositionally biased region" description="Polar residues" evidence="11">
    <location>
        <begin position="810"/>
        <end position="819"/>
    </location>
</feature>
<feature type="region of interest" description="Disordered" evidence="11">
    <location>
        <begin position="564"/>
        <end position="585"/>
    </location>
</feature>
<dbReference type="FunCoup" id="A0A6P8Q3Z6">
    <property type="interactions" value="3176"/>
</dbReference>
<evidence type="ECO:0000259" key="12">
    <source>
        <dbReference type="Pfam" id="PF13878"/>
    </source>
</evidence>
<dbReference type="InterPro" id="IPR028005">
    <property type="entry name" value="AcTrfase_ESCO_Znf_dom"/>
</dbReference>
<evidence type="ECO:0000256" key="4">
    <source>
        <dbReference type="ARBA" id="ARBA00022723"/>
    </source>
</evidence>
<feature type="region of interest" description="Disordered" evidence="11">
    <location>
        <begin position="319"/>
        <end position="409"/>
    </location>
</feature>
<feature type="region of interest" description="Disordered" evidence="11">
    <location>
        <begin position="754"/>
        <end position="819"/>
    </location>
</feature>
<dbReference type="InterPro" id="IPR028009">
    <property type="entry name" value="ESCO_Acetyltransf_dom"/>
</dbReference>
<dbReference type="GO" id="GO:0007064">
    <property type="term" value="P:mitotic sister chromatid cohesion"/>
    <property type="evidence" value="ECO:0007669"/>
    <property type="project" value="TreeGrafter"/>
</dbReference>
<evidence type="ECO:0000313" key="15">
    <source>
        <dbReference type="RefSeq" id="XP_033789805.1"/>
    </source>
</evidence>
<dbReference type="CTD" id="114799"/>
<dbReference type="KEGG" id="gsh:117355408"/>
<dbReference type="InParanoid" id="A0A6P8Q3Z6"/>
<feature type="region of interest" description="Disordered" evidence="11">
    <location>
        <begin position="36"/>
        <end position="120"/>
    </location>
</feature>
<dbReference type="Pfam" id="PF13880">
    <property type="entry name" value="Acetyltransf_13"/>
    <property type="match status" value="1"/>
</dbReference>
<dbReference type="RefSeq" id="XP_033789805.1">
    <property type="nucleotide sequence ID" value="XM_033933914.1"/>
</dbReference>
<keyword evidence="7" id="KW-0539">Nucleus</keyword>
<keyword evidence="3" id="KW-0808">Transferase</keyword>
<feature type="compositionally biased region" description="Basic and acidic residues" evidence="11">
    <location>
        <begin position="566"/>
        <end position="585"/>
    </location>
</feature>
<comment type="catalytic activity">
    <reaction evidence="10">
        <text>L-lysyl-[protein] + acetyl-CoA = N(6)-acetyl-L-lysyl-[protein] + CoA + H(+)</text>
        <dbReference type="Rhea" id="RHEA:45948"/>
        <dbReference type="Rhea" id="RHEA-COMP:9752"/>
        <dbReference type="Rhea" id="RHEA-COMP:10731"/>
        <dbReference type="ChEBI" id="CHEBI:15378"/>
        <dbReference type="ChEBI" id="CHEBI:29969"/>
        <dbReference type="ChEBI" id="CHEBI:57287"/>
        <dbReference type="ChEBI" id="CHEBI:57288"/>
        <dbReference type="ChEBI" id="CHEBI:61930"/>
    </reaction>
</comment>
<keyword evidence="6" id="KW-0862">Zinc</keyword>
<dbReference type="PANTHER" id="PTHR45884:SF1">
    <property type="entry name" value="N-ACETYLTRANSFERASE ESCO1"/>
    <property type="match status" value="1"/>
</dbReference>
<feature type="compositionally biased region" description="Basic and acidic residues" evidence="11">
    <location>
        <begin position="701"/>
        <end position="714"/>
    </location>
</feature>